<gene>
    <name evidence="2" type="ORF">C823_05685</name>
</gene>
<dbReference type="HOGENOM" id="CLU_045501_0_0_9"/>
<dbReference type="InterPro" id="IPR007409">
    <property type="entry name" value="Restrct_endonuc_type1_HsdR_N"/>
</dbReference>
<evidence type="ECO:0000313" key="2">
    <source>
        <dbReference type="EMBL" id="EMZ19050.1"/>
    </source>
</evidence>
<dbReference type="OrthoDB" id="9148007at2"/>
<dbReference type="STRING" id="1235802.C823_05685"/>
<sequence length="383" mass="44173">MGFTEDIKKLAERLAGIKNQITTEEATKMSLILPFFQLLGYDVFNPSEFCPEFTADVGIKKGEKVDYAILRGGQPVILIEAKAVSKKLDRHSSQLFRYFVTTQAKFAILTNGIHYKFYTDLDEPNKMDKDPFMEFHLTEIRDGQIPQIEKFHKKHLDVEEILDTASVLKYNTLFKKIIGQQIDNPSSDFVKLFLQPFYKGAKTQSVIEKFKPILKSAIKEYINETINDKIKFALDSASAVPADDERIATEEEWESVTLVKDILSPVIAPKDVSHKQTGSYLAILYKNNVRRWICRIYLYSVQKALILPDENKKEIKHPISCVADIQNYASEIISSARRYTETQKPKNTEYLHTKWGTYEMPDPYSVQLKRGPRKELKEIKVQK</sequence>
<keyword evidence="3" id="KW-1185">Reference proteome</keyword>
<reference evidence="2 3" key="1">
    <citation type="journal article" date="2014" name="Genome Announc.">
        <title>Draft genome sequences of the altered schaedler flora, a defined bacterial community from gnotobiotic mice.</title>
        <authorList>
            <person name="Wannemuehler M.J."/>
            <person name="Overstreet A.M."/>
            <person name="Ward D.V."/>
            <person name="Phillips G.J."/>
        </authorList>
    </citation>
    <scope>NUCLEOTIDE SEQUENCE [LARGE SCALE GENOMIC DNA]</scope>
    <source>
        <strain evidence="2 3">ASF492</strain>
    </source>
</reference>
<dbReference type="InterPro" id="IPR017035">
    <property type="entry name" value="UCP035009_HsdR_All3000-type"/>
</dbReference>
<protein>
    <recommendedName>
        <fullName evidence="1">Restriction endonuclease type I HsdR N-terminal domain-containing protein</fullName>
    </recommendedName>
</protein>
<dbReference type="AlphaFoldDB" id="N1ZZ28"/>
<dbReference type="GO" id="GO:0003677">
    <property type="term" value="F:DNA binding"/>
    <property type="evidence" value="ECO:0007669"/>
    <property type="project" value="UniProtKB-KW"/>
</dbReference>
<accession>N1ZZ28</accession>
<dbReference type="PATRIC" id="fig|1235802.3.peg.6007"/>
<dbReference type="Gene3D" id="3.90.1570.30">
    <property type="match status" value="1"/>
</dbReference>
<name>N1ZZ28_9FIRM</name>
<evidence type="ECO:0000259" key="1">
    <source>
        <dbReference type="Pfam" id="PF04313"/>
    </source>
</evidence>
<dbReference type="eggNOG" id="COG4748">
    <property type="taxonomic scope" value="Bacteria"/>
</dbReference>
<dbReference type="PIRSF" id="PIRSF035009">
    <property type="entry name" value="UCP035009_HSDR_N"/>
    <property type="match status" value="1"/>
</dbReference>
<dbReference type="Pfam" id="PF04313">
    <property type="entry name" value="HSDR_N"/>
    <property type="match status" value="1"/>
</dbReference>
<dbReference type="GO" id="GO:0009035">
    <property type="term" value="F:type I site-specific deoxyribonuclease activity"/>
    <property type="evidence" value="ECO:0007669"/>
    <property type="project" value="UniProtKB-EC"/>
</dbReference>
<comment type="caution">
    <text evidence="2">The sequence shown here is derived from an EMBL/GenBank/DDBJ whole genome shotgun (WGS) entry which is preliminary data.</text>
</comment>
<evidence type="ECO:0000313" key="3">
    <source>
        <dbReference type="Proteomes" id="UP000012589"/>
    </source>
</evidence>
<proteinExistence type="predicted"/>
<dbReference type="GO" id="GO:0005524">
    <property type="term" value="F:ATP binding"/>
    <property type="evidence" value="ECO:0007669"/>
    <property type="project" value="UniProtKB-KW"/>
</dbReference>
<feature type="domain" description="Restriction endonuclease type I HsdR N-terminal" evidence="1">
    <location>
        <begin position="61"/>
        <end position="125"/>
    </location>
</feature>
<dbReference type="GO" id="GO:0009307">
    <property type="term" value="P:DNA restriction-modification system"/>
    <property type="evidence" value="ECO:0007669"/>
    <property type="project" value="UniProtKB-KW"/>
</dbReference>
<dbReference type="Proteomes" id="UP000012589">
    <property type="component" value="Unassembled WGS sequence"/>
</dbReference>
<dbReference type="EMBL" id="AQFT01000178">
    <property type="protein sequence ID" value="EMZ19050.1"/>
    <property type="molecule type" value="Genomic_DNA"/>
</dbReference>
<organism evidence="2 3">
    <name type="scientific">Eubacterium plexicaudatum ASF492</name>
    <dbReference type="NCBI Taxonomy" id="1235802"/>
    <lineage>
        <taxon>Bacteria</taxon>
        <taxon>Bacillati</taxon>
        <taxon>Bacillota</taxon>
        <taxon>Clostridia</taxon>
        <taxon>Eubacteriales</taxon>
        <taxon>Eubacteriaceae</taxon>
        <taxon>Eubacterium</taxon>
    </lineage>
</organism>